<evidence type="ECO:0000256" key="1">
    <source>
        <dbReference type="SAM" id="MobiDB-lite"/>
    </source>
</evidence>
<dbReference type="NCBIfam" id="NF010396">
    <property type="entry name" value="PRK13824.1"/>
    <property type="match status" value="1"/>
</dbReference>
<feature type="domain" description="Plasmid replication protein C C-terminal" evidence="3">
    <location>
        <begin position="298"/>
        <end position="394"/>
    </location>
</feature>
<evidence type="ECO:0000313" key="4">
    <source>
        <dbReference type="EMBL" id="MDQ0456500.1"/>
    </source>
</evidence>
<evidence type="ECO:0000259" key="3">
    <source>
        <dbReference type="Pfam" id="PF11800"/>
    </source>
</evidence>
<dbReference type="NCBIfam" id="NF040974">
    <property type="entry name" value="RepABC_RepC"/>
    <property type="match status" value="1"/>
</dbReference>
<organism evidence="4 5">
    <name type="scientific">Rhizobium paknamense</name>
    <dbReference type="NCBI Taxonomy" id="1206817"/>
    <lineage>
        <taxon>Bacteria</taxon>
        <taxon>Pseudomonadati</taxon>
        <taxon>Pseudomonadota</taxon>
        <taxon>Alphaproteobacteria</taxon>
        <taxon>Hyphomicrobiales</taxon>
        <taxon>Rhizobiaceae</taxon>
        <taxon>Rhizobium/Agrobacterium group</taxon>
        <taxon>Rhizobium</taxon>
    </lineage>
</organism>
<sequence length="406" mass="44767">MERLATTPFGGGRVSARVLARQAYLNERQERLREGEGGNASGRADKWQLLRALTEARVHFGLGDRTICLLEAMVSFFTERELDGSQPIIVFPSNNELSLRARGMAPATIRRHIAALVQAGMIFRRDSANGKRYCRKDDRGQVEDAFGFDLAPLALRADEIYAAAEEVRVQARASRAARAEITILNRDISKIIELALDEGRPGKWMDFSLEQRSVNGQAKTDRSAEALQRLVEELRLLRQAVENAYLAQMSDEELSANDAHNERHYQNSKTDQTFESSGNEKNNAGQPIVSSRKLAVSLSMVKKLCPQIADYASQGIGTWTDFISAADVVRAVLGISPDAWLKAKAAMGEQAAAITIAAMLEKAESIRSAGGYLRSLTEKAAKNQFSIYPMLQALDKSKASPRPKPN</sequence>
<keyword evidence="5" id="KW-1185">Reference proteome</keyword>
<evidence type="ECO:0000313" key="5">
    <source>
        <dbReference type="Proteomes" id="UP001235269"/>
    </source>
</evidence>
<dbReference type="RefSeq" id="WP_307158683.1">
    <property type="nucleotide sequence ID" value="NZ_JAUSWH010000008.1"/>
</dbReference>
<reference evidence="4 5" key="1">
    <citation type="submission" date="2023-07" db="EMBL/GenBank/DDBJ databases">
        <title>Genomic Encyclopedia of Type Strains, Phase IV (KMG-IV): sequencing the most valuable type-strain genomes for metagenomic binning, comparative biology and taxonomic classification.</title>
        <authorList>
            <person name="Goeker M."/>
        </authorList>
    </citation>
    <scope>NUCLEOTIDE SEQUENCE [LARGE SCALE GENOMIC DNA]</scope>
    <source>
        <strain evidence="4 5">DSM 100301</strain>
    </source>
</reference>
<dbReference type="InterPro" id="IPR021760">
    <property type="entry name" value="RepC_C"/>
</dbReference>
<accession>A0ABU0IGG2</accession>
<dbReference type="EMBL" id="JAUSWH010000008">
    <property type="protein sequence ID" value="MDQ0456500.1"/>
    <property type="molecule type" value="Genomic_DNA"/>
</dbReference>
<name>A0ABU0IGG2_9HYPH</name>
<proteinExistence type="predicted"/>
<gene>
    <name evidence="4" type="ORF">QO005_002841</name>
</gene>
<feature type="region of interest" description="Disordered" evidence="1">
    <location>
        <begin position="262"/>
        <end position="286"/>
    </location>
</feature>
<dbReference type="SUPFAM" id="SSF46785">
    <property type="entry name" value="Winged helix' DNA-binding domain"/>
    <property type="match status" value="1"/>
</dbReference>
<evidence type="ECO:0000259" key="2">
    <source>
        <dbReference type="Pfam" id="PF03428"/>
    </source>
</evidence>
<protein>
    <submittedName>
        <fullName evidence="4">Replication initiation protein RepC</fullName>
    </submittedName>
</protein>
<comment type="caution">
    <text evidence="4">The sequence shown here is derived from an EMBL/GenBank/DDBJ whole genome shotgun (WGS) entry which is preliminary data.</text>
</comment>
<dbReference type="Pfam" id="PF11800">
    <property type="entry name" value="RP-C_C"/>
    <property type="match status" value="1"/>
</dbReference>
<dbReference type="InterPro" id="IPR047611">
    <property type="entry name" value="RepABC_RepC"/>
</dbReference>
<dbReference type="Pfam" id="PF03428">
    <property type="entry name" value="RP-C"/>
    <property type="match status" value="1"/>
</dbReference>
<feature type="compositionally biased region" description="Polar residues" evidence="1">
    <location>
        <begin position="267"/>
        <end position="286"/>
    </location>
</feature>
<dbReference type="InterPro" id="IPR036390">
    <property type="entry name" value="WH_DNA-bd_sf"/>
</dbReference>
<feature type="domain" description="Plasmid replication protein C N-terminal" evidence="2">
    <location>
        <begin position="28"/>
        <end position="195"/>
    </location>
</feature>
<dbReference type="InterPro" id="IPR005090">
    <property type="entry name" value="RepC_N"/>
</dbReference>
<dbReference type="Proteomes" id="UP001235269">
    <property type="component" value="Unassembled WGS sequence"/>
</dbReference>